<dbReference type="PROSITE" id="PS00061">
    <property type="entry name" value="ADH_SHORT"/>
    <property type="match status" value="1"/>
</dbReference>
<dbReference type="GO" id="GO:0005737">
    <property type="term" value="C:cytoplasm"/>
    <property type="evidence" value="ECO:0007669"/>
    <property type="project" value="TreeGrafter"/>
</dbReference>
<dbReference type="Proteomes" id="UP000250266">
    <property type="component" value="Unassembled WGS sequence"/>
</dbReference>
<dbReference type="GO" id="GO:0016616">
    <property type="term" value="F:oxidoreductase activity, acting on the CH-OH group of donors, NAD or NADP as acceptor"/>
    <property type="evidence" value="ECO:0007669"/>
    <property type="project" value="TreeGrafter"/>
</dbReference>
<evidence type="ECO:0000256" key="3">
    <source>
        <dbReference type="ARBA" id="ARBA00023002"/>
    </source>
</evidence>
<dbReference type="PANTHER" id="PTHR44229:SF4">
    <property type="entry name" value="15-HYDROXYPROSTAGLANDIN DEHYDROGENASE [NAD(+)]"/>
    <property type="match status" value="1"/>
</dbReference>
<keyword evidence="3" id="KW-0560">Oxidoreductase</keyword>
<accession>A0A8E2DXZ7</accession>
<evidence type="ECO:0000256" key="1">
    <source>
        <dbReference type="ARBA" id="ARBA00006484"/>
    </source>
</evidence>
<feature type="non-terminal residue" evidence="4">
    <location>
        <position position="114"/>
    </location>
</feature>
<dbReference type="SUPFAM" id="SSF51735">
    <property type="entry name" value="NAD(P)-binding Rossmann-fold domains"/>
    <property type="match status" value="1"/>
</dbReference>
<dbReference type="Pfam" id="PF00106">
    <property type="entry name" value="adh_short"/>
    <property type="match status" value="1"/>
</dbReference>
<dbReference type="OrthoDB" id="37659at2759"/>
<dbReference type="AlphaFoldDB" id="A0A8E2DXZ7"/>
<dbReference type="PANTHER" id="PTHR44229">
    <property type="entry name" value="15-HYDROXYPROSTAGLANDIN DEHYDROGENASE [NAD(+)]"/>
    <property type="match status" value="1"/>
</dbReference>
<dbReference type="PRINTS" id="PR00081">
    <property type="entry name" value="GDHRDH"/>
</dbReference>
<evidence type="ECO:0000313" key="5">
    <source>
        <dbReference type="Proteomes" id="UP000250266"/>
    </source>
</evidence>
<proteinExistence type="inferred from homology"/>
<protein>
    <submittedName>
        <fullName evidence="4">Uncharacterized protein</fullName>
    </submittedName>
</protein>
<dbReference type="Gene3D" id="3.40.50.720">
    <property type="entry name" value="NAD(P)-binding Rossmann-like Domain"/>
    <property type="match status" value="1"/>
</dbReference>
<reference evidence="4 5" key="1">
    <citation type="journal article" date="2016" name="Nat. Commun.">
        <title>Ectomycorrhizal ecology is imprinted in the genome of the dominant symbiotic fungus Cenococcum geophilum.</title>
        <authorList>
            <consortium name="DOE Joint Genome Institute"/>
            <person name="Peter M."/>
            <person name="Kohler A."/>
            <person name="Ohm R.A."/>
            <person name="Kuo A."/>
            <person name="Krutzmann J."/>
            <person name="Morin E."/>
            <person name="Arend M."/>
            <person name="Barry K.W."/>
            <person name="Binder M."/>
            <person name="Choi C."/>
            <person name="Clum A."/>
            <person name="Copeland A."/>
            <person name="Grisel N."/>
            <person name="Haridas S."/>
            <person name="Kipfer T."/>
            <person name="LaButti K."/>
            <person name="Lindquist E."/>
            <person name="Lipzen A."/>
            <person name="Maire R."/>
            <person name="Meier B."/>
            <person name="Mihaltcheva S."/>
            <person name="Molinier V."/>
            <person name="Murat C."/>
            <person name="Poggeler S."/>
            <person name="Quandt C.A."/>
            <person name="Sperisen C."/>
            <person name="Tritt A."/>
            <person name="Tisserant E."/>
            <person name="Crous P.W."/>
            <person name="Henrissat B."/>
            <person name="Nehls U."/>
            <person name="Egli S."/>
            <person name="Spatafora J.W."/>
            <person name="Grigoriev I.V."/>
            <person name="Martin F.M."/>
        </authorList>
    </citation>
    <scope>NUCLEOTIDE SEQUENCE [LARGE SCALE GENOMIC DNA]</scope>
    <source>
        <strain evidence="4 5">CBS 459.81</strain>
    </source>
</reference>
<gene>
    <name evidence="4" type="ORF">K432DRAFT_256965</name>
</gene>
<organism evidence="4 5">
    <name type="scientific">Lepidopterella palustris CBS 459.81</name>
    <dbReference type="NCBI Taxonomy" id="1314670"/>
    <lineage>
        <taxon>Eukaryota</taxon>
        <taxon>Fungi</taxon>
        <taxon>Dikarya</taxon>
        <taxon>Ascomycota</taxon>
        <taxon>Pezizomycotina</taxon>
        <taxon>Dothideomycetes</taxon>
        <taxon>Pleosporomycetidae</taxon>
        <taxon>Mytilinidiales</taxon>
        <taxon>Argynnaceae</taxon>
        <taxon>Lepidopterella</taxon>
    </lineage>
</organism>
<keyword evidence="5" id="KW-1185">Reference proteome</keyword>
<evidence type="ECO:0000313" key="4">
    <source>
        <dbReference type="EMBL" id="OCK73689.1"/>
    </source>
</evidence>
<name>A0A8E2DXZ7_9PEZI</name>
<dbReference type="InterPro" id="IPR020904">
    <property type="entry name" value="Sc_DH/Rdtase_CS"/>
</dbReference>
<dbReference type="EMBL" id="KV745685">
    <property type="protein sequence ID" value="OCK73689.1"/>
    <property type="molecule type" value="Genomic_DNA"/>
</dbReference>
<feature type="non-terminal residue" evidence="4">
    <location>
        <position position="1"/>
    </location>
</feature>
<sequence>ATAEVNMLVTMYTTYLAMHYFRQNPASLPEKTKGTIIASSSGADFYGAPPIPIYAAAKHGIVGLTRSLAPTLTAENIMMHCILPGTVTTNIVDLECMERFPKDRTPRLTILLPV</sequence>
<comment type="similarity">
    <text evidence="1">Belongs to the short-chain dehydrogenases/reductases (SDR) family.</text>
</comment>
<evidence type="ECO:0000256" key="2">
    <source>
        <dbReference type="ARBA" id="ARBA00022857"/>
    </source>
</evidence>
<dbReference type="InterPro" id="IPR002347">
    <property type="entry name" value="SDR_fam"/>
</dbReference>
<dbReference type="InterPro" id="IPR036291">
    <property type="entry name" value="NAD(P)-bd_dom_sf"/>
</dbReference>
<keyword evidence="2" id="KW-0521">NADP</keyword>